<feature type="coiled-coil region" evidence="1">
    <location>
        <begin position="89"/>
        <end position="159"/>
    </location>
</feature>
<organism evidence="3 4">
    <name type="scientific">Plasmopara halstedii</name>
    <name type="common">Downy mildew of sunflower</name>
    <dbReference type="NCBI Taxonomy" id="4781"/>
    <lineage>
        <taxon>Eukaryota</taxon>
        <taxon>Sar</taxon>
        <taxon>Stramenopiles</taxon>
        <taxon>Oomycota</taxon>
        <taxon>Peronosporomycetes</taxon>
        <taxon>Peronosporales</taxon>
        <taxon>Peronosporaceae</taxon>
        <taxon>Plasmopara</taxon>
    </lineage>
</organism>
<dbReference type="EMBL" id="CCYD01002939">
    <property type="protein sequence ID" value="CEG48621.1"/>
    <property type="molecule type" value="Genomic_DNA"/>
</dbReference>
<dbReference type="GeneID" id="36401488"/>
<feature type="coiled-coil region" evidence="1">
    <location>
        <begin position="12"/>
        <end position="50"/>
    </location>
</feature>
<evidence type="ECO:0000256" key="1">
    <source>
        <dbReference type="SAM" id="Coils"/>
    </source>
</evidence>
<name>A0A0P1B3Y5_PLAHL</name>
<evidence type="ECO:0000256" key="2">
    <source>
        <dbReference type="SAM" id="MobiDB-lite"/>
    </source>
</evidence>
<accession>A0A0P1B3Y5</accession>
<keyword evidence="1" id="KW-0175">Coiled coil</keyword>
<proteinExistence type="predicted"/>
<feature type="region of interest" description="Disordered" evidence="2">
    <location>
        <begin position="53"/>
        <end position="78"/>
    </location>
</feature>
<dbReference type="STRING" id="4781.A0A0P1B3Y5"/>
<evidence type="ECO:0000313" key="3">
    <source>
        <dbReference type="EMBL" id="CEG48621.1"/>
    </source>
</evidence>
<evidence type="ECO:0000313" key="4">
    <source>
        <dbReference type="Proteomes" id="UP000054928"/>
    </source>
</evidence>
<keyword evidence="4" id="KW-1185">Reference proteome</keyword>
<dbReference type="Proteomes" id="UP000054928">
    <property type="component" value="Unassembled WGS sequence"/>
</dbReference>
<dbReference type="RefSeq" id="XP_024584990.1">
    <property type="nucleotide sequence ID" value="XM_024719719.1"/>
</dbReference>
<dbReference type="AlphaFoldDB" id="A0A0P1B3Y5"/>
<protein>
    <submittedName>
        <fullName evidence="3">Uncharacterized protein</fullName>
    </submittedName>
</protein>
<reference evidence="4" key="1">
    <citation type="submission" date="2014-09" db="EMBL/GenBank/DDBJ databases">
        <authorList>
            <person name="Sharma Rahul"/>
            <person name="Thines Marco"/>
        </authorList>
    </citation>
    <scope>NUCLEOTIDE SEQUENCE [LARGE SCALE GENOMIC DNA]</scope>
</reference>
<sequence length="180" mass="21016">MDVIEKIKMDQMKELKVEIIDMVEEKEEMATRYIDEVNKLHRQLEHLQANLVEKGDIDESQGKETAKVDADEDTKVEQNKESINCDTLEHKVEEKRVALEDKLKLLQNEVNGLRSEKEDITKSYLDEVTKLRKVFTDEIEELQSQIERMTASFKLNEKTIGKNNELQALRDEVKDLHESG</sequence>